<evidence type="ECO:0000313" key="2">
    <source>
        <dbReference type="EMBL" id="PPQ73905.1"/>
    </source>
</evidence>
<name>A0A409W602_9AGAR</name>
<reference evidence="2 3" key="1">
    <citation type="journal article" date="2018" name="Evol. Lett.">
        <title>Horizontal gene cluster transfer increased hallucinogenic mushroom diversity.</title>
        <authorList>
            <person name="Reynolds H.T."/>
            <person name="Vijayakumar V."/>
            <person name="Gluck-Thaler E."/>
            <person name="Korotkin H.B."/>
            <person name="Matheny P.B."/>
            <person name="Slot J.C."/>
        </authorList>
    </citation>
    <scope>NUCLEOTIDE SEQUENCE [LARGE SCALE GENOMIC DNA]</scope>
    <source>
        <strain evidence="2 3">2629</strain>
    </source>
</reference>
<keyword evidence="1" id="KW-0732">Signal</keyword>
<accession>A0A409W602</accession>
<dbReference type="EMBL" id="NHTK01005789">
    <property type="protein sequence ID" value="PPQ73905.1"/>
    <property type="molecule type" value="Genomic_DNA"/>
</dbReference>
<comment type="caution">
    <text evidence="2">The sequence shown here is derived from an EMBL/GenBank/DDBJ whole genome shotgun (WGS) entry which is preliminary data.</text>
</comment>
<proteinExistence type="predicted"/>
<feature type="chain" id="PRO_5019583725" evidence="1">
    <location>
        <begin position="18"/>
        <end position="912"/>
    </location>
</feature>
<evidence type="ECO:0000313" key="3">
    <source>
        <dbReference type="Proteomes" id="UP000284842"/>
    </source>
</evidence>
<organism evidence="2 3">
    <name type="scientific">Panaeolus cyanescens</name>
    <dbReference type="NCBI Taxonomy" id="181874"/>
    <lineage>
        <taxon>Eukaryota</taxon>
        <taxon>Fungi</taxon>
        <taxon>Dikarya</taxon>
        <taxon>Basidiomycota</taxon>
        <taxon>Agaricomycotina</taxon>
        <taxon>Agaricomycetes</taxon>
        <taxon>Agaricomycetidae</taxon>
        <taxon>Agaricales</taxon>
        <taxon>Agaricineae</taxon>
        <taxon>Galeropsidaceae</taxon>
        <taxon>Panaeolus</taxon>
    </lineage>
</organism>
<sequence>MARGLLTILVAASLVLAKERPRDAVAHERYASGEVMSKMMAKKEAFWAQRATLKRSKVTSNNGFNPCNNGYVTLKVADKEEKFKCNNLDVTGHLSHADLGTQDTSSEIGSSIWGYTVDGREFVAVGQTDGAAFAEVVGKGWWNHIPIVGKPEGSLDYLGRLPAYSESSIWREIRDYKGRYAIIGSEAEEHGIQIFDIRKLLDLRPWWNPLSTKTTVFDIHKDSYHFDGLPIGSTHNVVSAAASNHIVSVGARPRDSACRAGLIFIDLTDVTNPKQSGCASADGYVHDAQCLIYHGPDKQFEGREICYGYNEDALTIYDITDKRNASIISITSYDGATYTHQGWVIDEKNQDYLLLDDELDEEEKSGSAADQRATTYIWDIKSLAQPKLTGTYKSSQVAIDHNQYIKNFFSYQSQYGAGLRILDVSSIRSDPTGAGVQEVAYLDIHPEDDQATEAPEFVGSWHNYPYFASGHIVVNTFDRGAFVVKRSKKVQGKRQSFSPKSVHETPLPMSAMHLESVNSKSIGSSVWGYTVDGREFVAVAQADGAAFAEVVGKGWWNYVPFIGKAEGTLDYLGRLPPYSVNSMWREIRDYKGRYAIIGSEAVGHGIQIFDMRKLLDLRPWYNRLSTSTKVFDINTDSYHFADLPVGRTHNVVSASASNHIVSVGAQPRTSACRSGLIFIDLSDIANPKQSGCAPADGYVHDAQCLIYHGPDKQFEGREICYGYNEDALTIYDVTDKANASIISITSYDGASYTHQGWVLDVNNQDYLLLDDEYDEVDKEGAAADQRATTYIWDIRSLAKPVLTGTYKSNRISIDHNQYIKNFFAYQSQYGAGLRILDVSSVRSDPSGAGIQEVGYLDIFPEDDNATEAPSFVGSWHNYPYFESGHIVVNTFDRGAFVVKRSKKVNGKVRSEF</sequence>
<dbReference type="NCBIfam" id="TIGR04312">
    <property type="entry name" value="choice_anch_B"/>
    <property type="match status" value="2"/>
</dbReference>
<dbReference type="OrthoDB" id="2099887at2759"/>
<dbReference type="PANTHER" id="PTHR38787:SF3">
    <property type="entry name" value="REGULATORY P DOMAIN-CONTAINING PROTEIN"/>
    <property type="match status" value="1"/>
</dbReference>
<dbReference type="Proteomes" id="UP000284842">
    <property type="component" value="Unassembled WGS sequence"/>
</dbReference>
<dbReference type="AlphaFoldDB" id="A0A409W602"/>
<dbReference type="InParanoid" id="A0A409W602"/>
<gene>
    <name evidence="2" type="ORF">CVT24_012791</name>
</gene>
<feature type="signal peptide" evidence="1">
    <location>
        <begin position="1"/>
        <end position="17"/>
    </location>
</feature>
<dbReference type="PANTHER" id="PTHR38787">
    <property type="entry name" value="REGULATORY P DOMAIN-CONTAINING PROTEIN"/>
    <property type="match status" value="1"/>
</dbReference>
<evidence type="ECO:0000256" key="1">
    <source>
        <dbReference type="SAM" id="SignalP"/>
    </source>
</evidence>
<protein>
    <submittedName>
        <fullName evidence="2">Uncharacterized protein</fullName>
    </submittedName>
</protein>
<dbReference type="GO" id="GO:0005576">
    <property type="term" value="C:extracellular region"/>
    <property type="evidence" value="ECO:0007669"/>
    <property type="project" value="TreeGrafter"/>
</dbReference>
<dbReference type="InterPro" id="IPR027589">
    <property type="entry name" value="Choice_anch_B"/>
</dbReference>
<keyword evidence="3" id="KW-1185">Reference proteome</keyword>